<dbReference type="InterPro" id="IPR029510">
    <property type="entry name" value="Ald_DH_CS_GLU"/>
</dbReference>
<dbReference type="GO" id="GO:0016491">
    <property type="term" value="F:oxidoreductase activity"/>
    <property type="evidence" value="ECO:0007669"/>
    <property type="project" value="UniProtKB-KW"/>
</dbReference>
<dbReference type="PROSITE" id="PS00070">
    <property type="entry name" value="ALDEHYDE_DEHYDR_CYS"/>
    <property type="match status" value="1"/>
</dbReference>
<comment type="caution">
    <text evidence="6">The sequence shown here is derived from an EMBL/GenBank/DDBJ whole genome shotgun (WGS) entry which is preliminary data.</text>
</comment>
<dbReference type="SUPFAM" id="SSF53720">
    <property type="entry name" value="ALDH-like"/>
    <property type="match status" value="1"/>
</dbReference>
<dbReference type="InterPro" id="IPR016163">
    <property type="entry name" value="Ald_DH_C"/>
</dbReference>
<feature type="domain" description="Aldehyde dehydrogenase" evidence="5">
    <location>
        <begin position="20"/>
        <end position="480"/>
    </location>
</feature>
<dbReference type="Pfam" id="PF00171">
    <property type="entry name" value="Aldedh"/>
    <property type="match status" value="1"/>
</dbReference>
<dbReference type="PANTHER" id="PTHR43353">
    <property type="entry name" value="SUCCINATE-SEMIALDEHYDE DEHYDROGENASE, MITOCHONDRIAL"/>
    <property type="match status" value="1"/>
</dbReference>
<protein>
    <submittedName>
        <fullName evidence="6">NAD-dependent succinate-semialdehyde dehydrogenase</fullName>
        <ecNumber evidence="6">1.2.1.-</ecNumber>
    </submittedName>
</protein>
<gene>
    <name evidence="6" type="ORF">ACFODX_14155</name>
</gene>
<keyword evidence="7" id="KW-1185">Reference proteome</keyword>
<evidence type="ECO:0000313" key="6">
    <source>
        <dbReference type="EMBL" id="MFC3116710.1"/>
    </source>
</evidence>
<dbReference type="Gene3D" id="3.40.309.10">
    <property type="entry name" value="Aldehyde Dehydrogenase, Chain A, domain 2"/>
    <property type="match status" value="1"/>
</dbReference>
<dbReference type="CDD" id="cd07103">
    <property type="entry name" value="ALDH_F5_SSADH_GabD"/>
    <property type="match status" value="1"/>
</dbReference>
<evidence type="ECO:0000259" key="5">
    <source>
        <dbReference type="Pfam" id="PF00171"/>
    </source>
</evidence>
<dbReference type="InterPro" id="IPR016160">
    <property type="entry name" value="Ald_DH_CS_CYS"/>
</dbReference>
<organism evidence="6 7">
    <name type="scientific">Cellvibrio fontiphilus</name>
    <dbReference type="NCBI Taxonomy" id="1815559"/>
    <lineage>
        <taxon>Bacteria</taxon>
        <taxon>Pseudomonadati</taxon>
        <taxon>Pseudomonadota</taxon>
        <taxon>Gammaproteobacteria</taxon>
        <taxon>Cellvibrionales</taxon>
        <taxon>Cellvibrionaceae</taxon>
        <taxon>Cellvibrio</taxon>
    </lineage>
</organism>
<dbReference type="EMBL" id="JBHRTF010000006">
    <property type="protein sequence ID" value="MFC3116710.1"/>
    <property type="molecule type" value="Genomic_DNA"/>
</dbReference>
<feature type="active site" evidence="3">
    <location>
        <position position="257"/>
    </location>
</feature>
<accession>A0ABV7FHL4</accession>
<dbReference type="InterPro" id="IPR050740">
    <property type="entry name" value="Aldehyde_DH_Superfamily"/>
</dbReference>
<evidence type="ECO:0000256" key="3">
    <source>
        <dbReference type="PROSITE-ProRule" id="PRU10007"/>
    </source>
</evidence>
<name>A0ABV7FHL4_9GAMM</name>
<dbReference type="RefSeq" id="WP_378120284.1">
    <property type="nucleotide sequence ID" value="NZ_JBHRTF010000006.1"/>
</dbReference>
<evidence type="ECO:0000256" key="1">
    <source>
        <dbReference type="ARBA" id="ARBA00009986"/>
    </source>
</evidence>
<proteinExistence type="inferred from homology"/>
<evidence type="ECO:0000256" key="2">
    <source>
        <dbReference type="ARBA" id="ARBA00023002"/>
    </source>
</evidence>
<reference evidence="7" key="1">
    <citation type="journal article" date="2019" name="Int. J. Syst. Evol. Microbiol.">
        <title>The Global Catalogue of Microorganisms (GCM) 10K type strain sequencing project: providing services to taxonomists for standard genome sequencing and annotation.</title>
        <authorList>
            <consortium name="The Broad Institute Genomics Platform"/>
            <consortium name="The Broad Institute Genome Sequencing Center for Infectious Disease"/>
            <person name="Wu L."/>
            <person name="Ma J."/>
        </authorList>
    </citation>
    <scope>NUCLEOTIDE SEQUENCE [LARGE SCALE GENOMIC DNA]</scope>
    <source>
        <strain evidence="7">KCTC 52237</strain>
    </source>
</reference>
<comment type="similarity">
    <text evidence="1 4">Belongs to the aldehyde dehydrogenase family.</text>
</comment>
<sequence length="484" mass="51676">MIFPDGLALLRTQALIAGDWCEAESGKQFPVFDPASGELIAQVADMDAADARRAIQAAAKAQVDWAQTPVKERSLLLRRWFDLVMQHQEELAQILTAEQGKPLAEARAEIAYGASYIEWFAEQAKRINGDIIPAPSRHQRISVIKQPVGVVAVITPWNFPNAMLARKLAPALAAGCTLVAKPAAETPLSALALAALAQEAGIPAGVINIVTGSDAAAIGAELTGNPLVRKISFTGSTAVGKLLIQQCAADVKRITLELGGNAPFIVFDDADLDAAVAGAIASKFRNAGQTCVCANRFYVQRDIYTAFSEKLEVAMRALRIGKGAEQGTTIGPLISPAALLKVQQLVDEAISCGAQVAYQSSVNATQGYFYPPTLLTQVPAHAALAETEIFGPVAALIAFDEEAQVIELANRSVYGLAAYVFTRDYARIQRLGEQLQTGMLAINTGLISNEMAPFGGIKQSGWGREGSIYGLDDYLNIKYINENF</sequence>
<evidence type="ECO:0000256" key="4">
    <source>
        <dbReference type="RuleBase" id="RU003345"/>
    </source>
</evidence>
<dbReference type="PANTHER" id="PTHR43353:SF5">
    <property type="entry name" value="SUCCINATE-SEMIALDEHYDE DEHYDROGENASE, MITOCHONDRIAL"/>
    <property type="match status" value="1"/>
</dbReference>
<dbReference type="InterPro" id="IPR016161">
    <property type="entry name" value="Ald_DH/histidinol_DH"/>
</dbReference>
<keyword evidence="2 4" id="KW-0560">Oxidoreductase</keyword>
<dbReference type="Proteomes" id="UP001595555">
    <property type="component" value="Unassembled WGS sequence"/>
</dbReference>
<dbReference type="Gene3D" id="3.40.605.10">
    <property type="entry name" value="Aldehyde Dehydrogenase, Chain A, domain 1"/>
    <property type="match status" value="1"/>
</dbReference>
<evidence type="ECO:0000313" key="7">
    <source>
        <dbReference type="Proteomes" id="UP001595555"/>
    </source>
</evidence>
<dbReference type="InterPro" id="IPR016162">
    <property type="entry name" value="Ald_DH_N"/>
</dbReference>
<dbReference type="EC" id="1.2.1.-" evidence="6"/>
<dbReference type="InterPro" id="IPR015590">
    <property type="entry name" value="Aldehyde_DH_dom"/>
</dbReference>
<dbReference type="PROSITE" id="PS00687">
    <property type="entry name" value="ALDEHYDE_DEHYDR_GLU"/>
    <property type="match status" value="1"/>
</dbReference>